<evidence type="ECO:0000256" key="7">
    <source>
        <dbReference type="SAM" id="MobiDB-lite"/>
    </source>
</evidence>
<feature type="domain" description="PPIase FKBP-type" evidence="9">
    <location>
        <begin position="59"/>
        <end position="157"/>
    </location>
</feature>
<keyword evidence="11" id="KW-1185">Reference proteome</keyword>
<dbReference type="GO" id="GO:0003755">
    <property type="term" value="F:peptidyl-prolyl cis-trans isomerase activity"/>
    <property type="evidence" value="ECO:0007669"/>
    <property type="project" value="UniProtKB-EC"/>
</dbReference>
<dbReference type="EMBL" id="JAGSPB010000001">
    <property type="protein sequence ID" value="MBV7264938.1"/>
    <property type="molecule type" value="Genomic_DNA"/>
</dbReference>
<dbReference type="PROSITE" id="PS50059">
    <property type="entry name" value="FKBP_PPIASE"/>
    <property type="match status" value="1"/>
</dbReference>
<feature type="transmembrane region" description="Helical" evidence="8">
    <location>
        <begin position="20"/>
        <end position="39"/>
    </location>
</feature>
<comment type="similarity">
    <text evidence="2 6">Belongs to the FKBP-type PPIase family.</text>
</comment>
<evidence type="ECO:0000256" key="6">
    <source>
        <dbReference type="RuleBase" id="RU003915"/>
    </source>
</evidence>
<evidence type="ECO:0000256" key="2">
    <source>
        <dbReference type="ARBA" id="ARBA00006577"/>
    </source>
</evidence>
<dbReference type="PANTHER" id="PTHR43811:SF23">
    <property type="entry name" value="FKBP-TYPE 22 KDA PEPTIDYL-PROLYL CIS-TRANS ISOMERASE"/>
    <property type="match status" value="1"/>
</dbReference>
<dbReference type="Pfam" id="PF00254">
    <property type="entry name" value="FKBP_C"/>
    <property type="match status" value="1"/>
</dbReference>
<reference evidence="10 11" key="1">
    <citation type="submission" date="2021-04" db="EMBL/GenBank/DDBJ databases">
        <authorList>
            <person name="Pira H."/>
            <person name="Risdian C."/>
            <person name="Wink J."/>
        </authorList>
    </citation>
    <scope>NUCLEOTIDE SEQUENCE [LARGE SCALE GENOMIC DNA]</scope>
    <source>
        <strain evidence="10 11">WH131</strain>
    </source>
</reference>
<evidence type="ECO:0000313" key="10">
    <source>
        <dbReference type="EMBL" id="MBV7264938.1"/>
    </source>
</evidence>
<evidence type="ECO:0000313" key="11">
    <source>
        <dbReference type="Proteomes" id="UP000699975"/>
    </source>
</evidence>
<gene>
    <name evidence="10" type="ORF">KCG45_01950</name>
</gene>
<organism evidence="10 11">
    <name type="scientific">Erythrobacter ani</name>
    <dbReference type="NCBI Taxonomy" id="2827235"/>
    <lineage>
        <taxon>Bacteria</taxon>
        <taxon>Pseudomonadati</taxon>
        <taxon>Pseudomonadota</taxon>
        <taxon>Alphaproteobacteria</taxon>
        <taxon>Sphingomonadales</taxon>
        <taxon>Erythrobacteraceae</taxon>
        <taxon>Erythrobacter/Porphyrobacter group</taxon>
        <taxon>Erythrobacter</taxon>
    </lineage>
</organism>
<dbReference type="RefSeq" id="WP_218315462.1">
    <property type="nucleotide sequence ID" value="NZ_JAGSPB010000001.1"/>
</dbReference>
<feature type="compositionally biased region" description="Pro residues" evidence="7">
    <location>
        <begin position="192"/>
        <end position="202"/>
    </location>
</feature>
<accession>A0ABS6SKF8</accession>
<dbReference type="EC" id="5.2.1.8" evidence="6"/>
<evidence type="ECO:0000256" key="4">
    <source>
        <dbReference type="ARBA" id="ARBA00023235"/>
    </source>
</evidence>
<proteinExistence type="inferred from homology"/>
<comment type="caution">
    <text evidence="10">The sequence shown here is derived from an EMBL/GenBank/DDBJ whole genome shotgun (WGS) entry which is preliminary data.</text>
</comment>
<evidence type="ECO:0000256" key="5">
    <source>
        <dbReference type="PROSITE-ProRule" id="PRU00277"/>
    </source>
</evidence>
<evidence type="ECO:0000256" key="8">
    <source>
        <dbReference type="SAM" id="Phobius"/>
    </source>
</evidence>
<name>A0ABS6SKF8_9SPHN</name>
<dbReference type="Proteomes" id="UP000699975">
    <property type="component" value="Unassembled WGS sequence"/>
</dbReference>
<keyword evidence="3 5" id="KW-0697">Rotamase</keyword>
<evidence type="ECO:0000259" key="9">
    <source>
        <dbReference type="PROSITE" id="PS50059"/>
    </source>
</evidence>
<keyword evidence="4 5" id="KW-0413">Isomerase</keyword>
<protein>
    <recommendedName>
        <fullName evidence="6">Peptidyl-prolyl cis-trans isomerase</fullName>
        <ecNumber evidence="6">5.2.1.8</ecNumber>
    </recommendedName>
</protein>
<feature type="region of interest" description="Disordered" evidence="7">
    <location>
        <begin position="170"/>
        <end position="202"/>
    </location>
</feature>
<evidence type="ECO:0000256" key="1">
    <source>
        <dbReference type="ARBA" id="ARBA00000971"/>
    </source>
</evidence>
<keyword evidence="8" id="KW-0472">Membrane</keyword>
<evidence type="ECO:0000256" key="3">
    <source>
        <dbReference type="ARBA" id="ARBA00023110"/>
    </source>
</evidence>
<dbReference type="InterPro" id="IPR001179">
    <property type="entry name" value="PPIase_FKBP_dom"/>
</dbReference>
<dbReference type="PANTHER" id="PTHR43811">
    <property type="entry name" value="FKBP-TYPE PEPTIDYL-PROLYL CIS-TRANS ISOMERASE FKPA"/>
    <property type="match status" value="1"/>
</dbReference>
<comment type="catalytic activity">
    <reaction evidence="1 5 6">
        <text>[protein]-peptidylproline (omega=180) = [protein]-peptidylproline (omega=0)</text>
        <dbReference type="Rhea" id="RHEA:16237"/>
        <dbReference type="Rhea" id="RHEA-COMP:10747"/>
        <dbReference type="Rhea" id="RHEA-COMP:10748"/>
        <dbReference type="ChEBI" id="CHEBI:83833"/>
        <dbReference type="ChEBI" id="CHEBI:83834"/>
        <dbReference type="EC" id="5.2.1.8"/>
    </reaction>
</comment>
<keyword evidence="8" id="KW-0812">Transmembrane</keyword>
<keyword evidence="8" id="KW-1133">Transmembrane helix</keyword>
<sequence length="202" mass="21165">MTEVTRVPIKPVAAGSLTKLWLGVALAILLGGGLAWAAMPKGLDIETLVAGEGPNPSEGDVAFVKYVGKLASTGETFDESQNIPLPVQGLFPEGTPFPIEDGATIDGFFTSLQQMQKGGKYEVYIPADQAYGAEPPPGAPIPPNADLIFEIELVDFLSKETFDRNLQILQQTLQRQGPGGPPGGPAQNVPGNQPPPVPVPGN</sequence>